<feature type="chain" id="PRO_5018060573" description="CUB domain-containing protein" evidence="6">
    <location>
        <begin position="27"/>
        <end position="646"/>
    </location>
</feature>
<sequence>MVERQWRKCVACLRYVFVFCGLLVAAKPSTTDSNSRGTCNFVKTDSSGEILSPSYPQPYPEDIECTWEIKMPLFETIVVVFKHFNLNSPSGDFFCERGDFVEVYDEQGGLLGKYCTGNLPPRQITSKSNILRVVFKSHNRTTESTALTYQSGFSAIYASCGGFFTDAVGLLQSPSYPDQFPADIHCLWQIRVPSDYVIELRFKDFQMDGMYPCSVDYVRVKDGFNTNSTELGHFCTTRLPNEETPVRSTDNKMSLEFKSYKESNSRGFKAEYTRVSHCNGLLQGDYGRFTSPGYPGSRQMDRTCSWLITVSEEKIVSLRFDFFAVDSFTGMFSISGDCGDDFVELFDGTSSDDPSLGKFCTVNNKPTDMVRSSGRQMFVKLKTSFRNEGDGFSASYYGMDPYSHFAGCSLFDQQLLFTCNNGQRIQCQWKCDGTNDCTDASDELFCKPTPTPTSQSSSDIRNYVIVILSITGSCLSIVCIGFMIDRLRRKRTVRPRRRHNLRRLRRSRLSSSGDAPLTDEPSSPPPPYENACYGVSFIQPHLTNSSPQRGSPGAFQNSRRIQASEQVLSNSSQENTSANVRTEQMINNSEQTNAQEIQAMMLTEEEERRDGIHGNVFIGTVSPSESINSLNDTAPLIHRSESVIEL</sequence>
<dbReference type="InterPro" id="IPR036055">
    <property type="entry name" value="LDL_receptor-like_sf"/>
</dbReference>
<comment type="caution">
    <text evidence="3">Lacks conserved residue(s) required for the propagation of feature annotation.</text>
</comment>
<dbReference type="FunFam" id="2.60.120.290:FF:000013">
    <property type="entry name" value="Membrane frizzled-related protein"/>
    <property type="match status" value="1"/>
</dbReference>
<keyword evidence="1" id="KW-0677">Repeat</keyword>
<keyword evidence="5" id="KW-1133">Transmembrane helix</keyword>
<evidence type="ECO:0000256" key="1">
    <source>
        <dbReference type="ARBA" id="ARBA00022737"/>
    </source>
</evidence>
<dbReference type="InterPro" id="IPR002172">
    <property type="entry name" value="LDrepeatLR_classA_rpt"/>
</dbReference>
<feature type="disulfide bond" evidence="3">
    <location>
        <begin position="419"/>
        <end position="437"/>
    </location>
</feature>
<dbReference type="SMART" id="SM00192">
    <property type="entry name" value="LDLa"/>
    <property type="match status" value="1"/>
</dbReference>
<evidence type="ECO:0000259" key="7">
    <source>
        <dbReference type="PROSITE" id="PS01180"/>
    </source>
</evidence>
<dbReference type="InterPro" id="IPR000859">
    <property type="entry name" value="CUB_dom"/>
</dbReference>
<dbReference type="InterPro" id="IPR035914">
    <property type="entry name" value="Sperma_CUB_dom_sf"/>
</dbReference>
<dbReference type="PROSITE" id="PS50068">
    <property type="entry name" value="LDLRA_2"/>
    <property type="match status" value="1"/>
</dbReference>
<dbReference type="Proteomes" id="UP000275408">
    <property type="component" value="Unassembled WGS sequence"/>
</dbReference>
<feature type="disulfide bond" evidence="3">
    <location>
        <begin position="431"/>
        <end position="446"/>
    </location>
</feature>
<evidence type="ECO:0000313" key="8">
    <source>
        <dbReference type="EMBL" id="RMX55958.1"/>
    </source>
</evidence>
<dbReference type="CDD" id="cd00112">
    <property type="entry name" value="LDLa"/>
    <property type="match status" value="1"/>
</dbReference>
<feature type="region of interest" description="Disordered" evidence="4">
    <location>
        <begin position="498"/>
        <end position="531"/>
    </location>
</feature>
<gene>
    <name evidence="8" type="ORF">pdam_00021029</name>
</gene>
<feature type="signal peptide" evidence="6">
    <location>
        <begin position="1"/>
        <end position="26"/>
    </location>
</feature>
<protein>
    <recommendedName>
        <fullName evidence="7">CUB domain-containing protein</fullName>
    </recommendedName>
</protein>
<dbReference type="Gene3D" id="4.10.400.10">
    <property type="entry name" value="Low-density Lipoprotein Receptor"/>
    <property type="match status" value="1"/>
</dbReference>
<keyword evidence="5" id="KW-0812">Transmembrane</keyword>
<feature type="transmembrane region" description="Helical" evidence="5">
    <location>
        <begin position="463"/>
        <end position="484"/>
    </location>
</feature>
<dbReference type="PANTHER" id="PTHR24251">
    <property type="entry name" value="OVOCHYMASE-RELATED"/>
    <property type="match status" value="1"/>
</dbReference>
<dbReference type="PROSITE" id="PS01180">
    <property type="entry name" value="CUB"/>
    <property type="match status" value="3"/>
</dbReference>
<evidence type="ECO:0000313" key="9">
    <source>
        <dbReference type="Proteomes" id="UP000275408"/>
    </source>
</evidence>
<dbReference type="Pfam" id="PF00057">
    <property type="entry name" value="Ldl_recept_a"/>
    <property type="match status" value="1"/>
</dbReference>
<evidence type="ECO:0000256" key="6">
    <source>
        <dbReference type="SAM" id="SignalP"/>
    </source>
</evidence>
<dbReference type="Pfam" id="PF00431">
    <property type="entry name" value="CUB"/>
    <property type="match status" value="3"/>
</dbReference>
<keyword evidence="2 3" id="KW-1015">Disulfide bond</keyword>
<feature type="compositionally biased region" description="Basic residues" evidence="4">
    <location>
        <begin position="498"/>
        <end position="508"/>
    </location>
</feature>
<comment type="caution">
    <text evidence="8">The sequence shown here is derived from an EMBL/GenBank/DDBJ whole genome shotgun (WGS) entry which is preliminary data.</text>
</comment>
<reference evidence="8 9" key="1">
    <citation type="journal article" date="2018" name="Sci. Rep.">
        <title>Comparative analysis of the Pocillopora damicornis genome highlights role of immune system in coral evolution.</title>
        <authorList>
            <person name="Cunning R."/>
            <person name="Bay R.A."/>
            <person name="Gillette P."/>
            <person name="Baker A.C."/>
            <person name="Traylor-Knowles N."/>
        </authorList>
    </citation>
    <scope>NUCLEOTIDE SEQUENCE [LARGE SCALE GENOMIC DNA]</scope>
    <source>
        <strain evidence="8">RSMAS</strain>
        <tissue evidence="8">Whole animal</tissue>
    </source>
</reference>
<feature type="domain" description="CUB" evidence="7">
    <location>
        <begin position="160"/>
        <end position="275"/>
    </location>
</feature>
<organism evidence="8 9">
    <name type="scientific">Pocillopora damicornis</name>
    <name type="common">Cauliflower coral</name>
    <name type="synonym">Millepora damicornis</name>
    <dbReference type="NCBI Taxonomy" id="46731"/>
    <lineage>
        <taxon>Eukaryota</taxon>
        <taxon>Metazoa</taxon>
        <taxon>Cnidaria</taxon>
        <taxon>Anthozoa</taxon>
        <taxon>Hexacorallia</taxon>
        <taxon>Scleractinia</taxon>
        <taxon>Astrocoeniina</taxon>
        <taxon>Pocilloporidae</taxon>
        <taxon>Pocillopora</taxon>
    </lineage>
</organism>
<dbReference type="STRING" id="46731.A0A3M6URJ1"/>
<evidence type="ECO:0000256" key="5">
    <source>
        <dbReference type="SAM" id="Phobius"/>
    </source>
</evidence>
<feature type="domain" description="CUB" evidence="7">
    <location>
        <begin position="278"/>
        <end position="399"/>
    </location>
</feature>
<dbReference type="Gene3D" id="2.60.120.290">
    <property type="entry name" value="Spermadhesin, CUB domain"/>
    <property type="match status" value="3"/>
</dbReference>
<proteinExistence type="predicted"/>
<dbReference type="OrthoDB" id="10009301at2759"/>
<evidence type="ECO:0000256" key="3">
    <source>
        <dbReference type="PROSITE-ProRule" id="PRU00124"/>
    </source>
</evidence>
<dbReference type="SUPFAM" id="SSF49854">
    <property type="entry name" value="Spermadhesin, CUB domain"/>
    <property type="match status" value="3"/>
</dbReference>
<dbReference type="SMART" id="SM00042">
    <property type="entry name" value="CUB"/>
    <property type="match status" value="3"/>
</dbReference>
<dbReference type="EMBL" id="RCHS01000977">
    <property type="protein sequence ID" value="RMX55958.1"/>
    <property type="molecule type" value="Genomic_DNA"/>
</dbReference>
<accession>A0A3M6URJ1</accession>
<evidence type="ECO:0000256" key="2">
    <source>
        <dbReference type="ARBA" id="ARBA00023157"/>
    </source>
</evidence>
<keyword evidence="9" id="KW-1185">Reference proteome</keyword>
<evidence type="ECO:0000256" key="4">
    <source>
        <dbReference type="SAM" id="MobiDB-lite"/>
    </source>
</evidence>
<name>A0A3M6URJ1_POCDA</name>
<dbReference type="SUPFAM" id="SSF57424">
    <property type="entry name" value="LDL receptor-like module"/>
    <property type="match status" value="1"/>
</dbReference>
<dbReference type="FunFam" id="2.60.120.290:FF:000005">
    <property type="entry name" value="Procollagen C-endopeptidase enhancer 1"/>
    <property type="match status" value="1"/>
</dbReference>
<keyword evidence="5" id="KW-0472">Membrane</keyword>
<dbReference type="AlphaFoldDB" id="A0A3M6URJ1"/>
<dbReference type="CDD" id="cd00041">
    <property type="entry name" value="CUB"/>
    <property type="match status" value="3"/>
</dbReference>
<keyword evidence="6" id="KW-0732">Signal</keyword>
<dbReference type="OMA" id="CQWKCDG"/>
<feature type="domain" description="CUB" evidence="7">
    <location>
        <begin position="39"/>
        <end position="160"/>
    </location>
</feature>